<dbReference type="Proteomes" id="UP000814033">
    <property type="component" value="Unassembled WGS sequence"/>
</dbReference>
<reference evidence="1" key="2">
    <citation type="journal article" date="2022" name="New Phytol.">
        <title>Evolutionary transition to the ectomycorrhizal habit in the genomes of a hyperdiverse lineage of mushroom-forming fungi.</title>
        <authorList>
            <person name="Looney B."/>
            <person name="Miyauchi S."/>
            <person name="Morin E."/>
            <person name="Drula E."/>
            <person name="Courty P.E."/>
            <person name="Kohler A."/>
            <person name="Kuo A."/>
            <person name="LaButti K."/>
            <person name="Pangilinan J."/>
            <person name="Lipzen A."/>
            <person name="Riley R."/>
            <person name="Andreopoulos W."/>
            <person name="He G."/>
            <person name="Johnson J."/>
            <person name="Nolan M."/>
            <person name="Tritt A."/>
            <person name="Barry K.W."/>
            <person name="Grigoriev I.V."/>
            <person name="Nagy L.G."/>
            <person name="Hibbett D."/>
            <person name="Henrissat B."/>
            <person name="Matheny P.B."/>
            <person name="Labbe J."/>
            <person name="Martin F.M."/>
        </authorList>
    </citation>
    <scope>NUCLEOTIDE SEQUENCE</scope>
    <source>
        <strain evidence="1">FP105234-sp</strain>
    </source>
</reference>
<dbReference type="EMBL" id="MU276193">
    <property type="protein sequence ID" value="KAI0040480.1"/>
    <property type="molecule type" value="Genomic_DNA"/>
</dbReference>
<accession>A0ACB8R8N2</accession>
<protein>
    <submittedName>
        <fullName evidence="1">Uncharacterized protein</fullName>
    </submittedName>
</protein>
<organism evidence="1 2">
    <name type="scientific">Auriscalpium vulgare</name>
    <dbReference type="NCBI Taxonomy" id="40419"/>
    <lineage>
        <taxon>Eukaryota</taxon>
        <taxon>Fungi</taxon>
        <taxon>Dikarya</taxon>
        <taxon>Basidiomycota</taxon>
        <taxon>Agaricomycotina</taxon>
        <taxon>Agaricomycetes</taxon>
        <taxon>Russulales</taxon>
        <taxon>Auriscalpiaceae</taxon>
        <taxon>Auriscalpium</taxon>
    </lineage>
</organism>
<reference evidence="1" key="1">
    <citation type="submission" date="2021-02" db="EMBL/GenBank/DDBJ databases">
        <authorList>
            <consortium name="DOE Joint Genome Institute"/>
            <person name="Ahrendt S."/>
            <person name="Looney B.P."/>
            <person name="Miyauchi S."/>
            <person name="Morin E."/>
            <person name="Drula E."/>
            <person name="Courty P.E."/>
            <person name="Chicoki N."/>
            <person name="Fauchery L."/>
            <person name="Kohler A."/>
            <person name="Kuo A."/>
            <person name="Labutti K."/>
            <person name="Pangilinan J."/>
            <person name="Lipzen A."/>
            <person name="Riley R."/>
            <person name="Andreopoulos W."/>
            <person name="He G."/>
            <person name="Johnson J."/>
            <person name="Barry K.W."/>
            <person name="Grigoriev I.V."/>
            <person name="Nagy L."/>
            <person name="Hibbett D."/>
            <person name="Henrissat B."/>
            <person name="Matheny P.B."/>
            <person name="Labbe J."/>
            <person name="Martin F."/>
        </authorList>
    </citation>
    <scope>NUCLEOTIDE SEQUENCE</scope>
    <source>
        <strain evidence="1">FP105234-sp</strain>
    </source>
</reference>
<evidence type="ECO:0000313" key="2">
    <source>
        <dbReference type="Proteomes" id="UP000814033"/>
    </source>
</evidence>
<comment type="caution">
    <text evidence="1">The sequence shown here is derived from an EMBL/GenBank/DDBJ whole genome shotgun (WGS) entry which is preliminary data.</text>
</comment>
<evidence type="ECO:0000313" key="1">
    <source>
        <dbReference type="EMBL" id="KAI0040480.1"/>
    </source>
</evidence>
<gene>
    <name evidence="1" type="ORF">FA95DRAFT_867947</name>
</gene>
<name>A0ACB8R8N2_9AGAM</name>
<proteinExistence type="predicted"/>
<sequence length="127" mass="14462">MQWRVHTCEPVGLMHPPASHGAPRFAQRSMNPEMGRRLWAACTGDEREGEERGKMRGMTRKNCTRRAGPKRPRVGAPSEGRHLESRPSPFKNAKVNYMVKPATIRRFDPCYIAGIVGIKSTRHHCWV</sequence>
<keyword evidence="2" id="KW-1185">Reference proteome</keyword>